<dbReference type="AlphaFoldDB" id="H0GFX1"/>
<evidence type="ECO:0000313" key="2">
    <source>
        <dbReference type="EMBL" id="EHN07211.1"/>
    </source>
</evidence>
<dbReference type="EMBL" id="AGVY01000022">
    <property type="protein sequence ID" value="EHN07211.1"/>
    <property type="molecule type" value="Genomic_DNA"/>
</dbReference>
<reference evidence="2 3" key="1">
    <citation type="journal article" date="2012" name="FEMS Yeast Res.">
        <title>The genome sequence of the wine yeast VIN7 reveals an allotriploid hybrid genome with Saccharomyces cerevisiae and Saccharomyces kudriavzevii origins.</title>
        <authorList>
            <person name="Borneman A.R."/>
            <person name="Desany B.A."/>
            <person name="Riches D."/>
            <person name="Affourtit J.P."/>
            <person name="Forgan A.H."/>
            <person name="Pretorius I.S."/>
            <person name="Egholm M."/>
            <person name="Chambers P.J."/>
        </authorList>
    </citation>
    <scope>NUCLEOTIDE SEQUENCE [LARGE SCALE GENOMIC DNA]</scope>
    <source>
        <strain evidence="2 3">VIN7</strain>
    </source>
</reference>
<protein>
    <submittedName>
        <fullName evidence="2">YGL262W-like protein</fullName>
    </submittedName>
</protein>
<organism evidence="2 3">
    <name type="scientific">Saccharomyces cerevisiae x Saccharomyces kudriavzevii (strain VIN7)</name>
    <name type="common">Yeast</name>
    <dbReference type="NCBI Taxonomy" id="1095631"/>
    <lineage>
        <taxon>Eukaryota</taxon>
        <taxon>Fungi</taxon>
        <taxon>Dikarya</taxon>
        <taxon>Ascomycota</taxon>
        <taxon>Saccharomycotina</taxon>
        <taxon>Saccharomycetes</taxon>
        <taxon>Saccharomycetales</taxon>
        <taxon>Saccharomycetaceae</taxon>
        <taxon>Saccharomyces</taxon>
    </lineage>
</organism>
<dbReference type="InterPro" id="IPR035237">
    <property type="entry name" value="DUF5341"/>
</dbReference>
<accession>H0GFX1</accession>
<feature type="transmembrane region" description="Helical" evidence="1">
    <location>
        <begin position="67"/>
        <end position="91"/>
    </location>
</feature>
<gene>
    <name evidence="2" type="ORF">VIN7_1578</name>
</gene>
<evidence type="ECO:0000256" key="1">
    <source>
        <dbReference type="SAM" id="Phobius"/>
    </source>
</evidence>
<proteinExistence type="predicted"/>
<feature type="transmembrane region" description="Helical" evidence="1">
    <location>
        <begin position="103"/>
        <end position="130"/>
    </location>
</feature>
<dbReference type="Pfam" id="PF17276">
    <property type="entry name" value="DUF5341"/>
    <property type="match status" value="1"/>
</dbReference>
<sequence length="359" mass="39042">MTGQEKIGAKRFQICWRVWRRNILLFIFVFAVSFYYFRSRDAEAIVNTTVMASPVVTGYLRKRQNYYWALAGGASGFLITLAGISGAYAANKCTADLGSTSCWVGAAVALVAGALGGVATTAASIAGAAASAAAAAKRSTGYIDTIAGLDFHSSSLSNLTAINTTMQTVGLVLLGAFDYMNTSKIDGLEKREQNNTVTEMQHVLYFGSQFGLHVATHMRNNVTELVNSIIGVETPGSLPDTLSGAHSLQRRVNYFDVNWISWNWDNVNVDLTKKAEASRPLLEEEYDEGLFDWFANNPGWKYCWSVTDNPDPGYIENYSDIGEENAVHGELYFNTYGGVDGFCNDNKDGAQCAETACGD</sequence>
<comment type="caution">
    <text evidence="2">The sequence shown here is derived from an EMBL/GenBank/DDBJ whole genome shotgun (WGS) entry which is preliminary data.</text>
</comment>
<dbReference type="OrthoDB" id="4038251at2759"/>
<feature type="transmembrane region" description="Helical" evidence="1">
    <location>
        <begin position="21"/>
        <end position="38"/>
    </location>
</feature>
<keyword evidence="1" id="KW-0812">Transmembrane</keyword>
<keyword evidence="3" id="KW-1185">Reference proteome</keyword>
<evidence type="ECO:0000313" key="3">
    <source>
        <dbReference type="Proteomes" id="UP000009009"/>
    </source>
</evidence>
<name>H0GFX1_SACCK</name>
<keyword evidence="1" id="KW-0472">Membrane</keyword>
<dbReference type="Proteomes" id="UP000009009">
    <property type="component" value="Unassembled WGS sequence"/>
</dbReference>
<dbReference type="PhylomeDB" id="H0GFX1"/>
<dbReference type="HOGENOM" id="CLU_060146_0_0_1"/>
<keyword evidence="1" id="KW-1133">Transmembrane helix</keyword>